<organism evidence="1 2">
    <name type="scientific">Mucilaginibacter robiniae</name>
    <dbReference type="NCBI Taxonomy" id="2728022"/>
    <lineage>
        <taxon>Bacteria</taxon>
        <taxon>Pseudomonadati</taxon>
        <taxon>Bacteroidota</taxon>
        <taxon>Sphingobacteriia</taxon>
        <taxon>Sphingobacteriales</taxon>
        <taxon>Sphingobacteriaceae</taxon>
        <taxon>Mucilaginibacter</taxon>
    </lineage>
</organism>
<gene>
    <name evidence="1" type="ORF">HH214_03750</name>
</gene>
<reference evidence="1 2" key="1">
    <citation type="submission" date="2020-04" db="EMBL/GenBank/DDBJ databases">
        <title>Genome sequencing of novel species.</title>
        <authorList>
            <person name="Heo J."/>
            <person name="Kim S.-J."/>
            <person name="Kim J.-S."/>
            <person name="Hong S.-B."/>
            <person name="Kwon S.-W."/>
        </authorList>
    </citation>
    <scope>NUCLEOTIDE SEQUENCE [LARGE SCALE GENOMIC DNA]</scope>
    <source>
        <strain evidence="1 2">F39-2</strain>
    </source>
</reference>
<dbReference type="AlphaFoldDB" id="A0A7L5DVF3"/>
<name>A0A7L5DVF3_9SPHI</name>
<evidence type="ECO:0000313" key="2">
    <source>
        <dbReference type="Proteomes" id="UP000503278"/>
    </source>
</evidence>
<sequence length="63" mass="7161">MKRKFEDAAKTFFKKYLTGGIKRYTFALRFGSETVSTLKEGEKGKWDLEAEAAEGELECQGFS</sequence>
<dbReference type="KEGG" id="mrob:HH214_03750"/>
<evidence type="ECO:0000313" key="1">
    <source>
        <dbReference type="EMBL" id="QJD95052.1"/>
    </source>
</evidence>
<protein>
    <submittedName>
        <fullName evidence="1">Uncharacterized protein</fullName>
    </submittedName>
</protein>
<dbReference type="RefSeq" id="WP_169606069.1">
    <property type="nucleotide sequence ID" value="NZ_CP051682.1"/>
</dbReference>
<keyword evidence="2" id="KW-1185">Reference proteome</keyword>
<proteinExistence type="predicted"/>
<dbReference type="Proteomes" id="UP000503278">
    <property type="component" value="Chromosome"/>
</dbReference>
<accession>A0A7L5DVF3</accession>
<dbReference type="EMBL" id="CP051682">
    <property type="protein sequence ID" value="QJD95052.1"/>
    <property type="molecule type" value="Genomic_DNA"/>
</dbReference>